<dbReference type="AlphaFoldDB" id="A0A409X756"/>
<organism evidence="2 3">
    <name type="scientific">Psilocybe cyanescens</name>
    <dbReference type="NCBI Taxonomy" id="93625"/>
    <lineage>
        <taxon>Eukaryota</taxon>
        <taxon>Fungi</taxon>
        <taxon>Dikarya</taxon>
        <taxon>Basidiomycota</taxon>
        <taxon>Agaricomycotina</taxon>
        <taxon>Agaricomycetes</taxon>
        <taxon>Agaricomycetidae</taxon>
        <taxon>Agaricales</taxon>
        <taxon>Agaricineae</taxon>
        <taxon>Strophariaceae</taxon>
        <taxon>Psilocybe</taxon>
    </lineage>
</organism>
<comment type="caution">
    <text evidence="2">The sequence shown here is derived from an EMBL/GenBank/DDBJ whole genome shotgun (WGS) entry which is preliminary data.</text>
</comment>
<feature type="region of interest" description="Disordered" evidence="1">
    <location>
        <begin position="375"/>
        <end position="404"/>
    </location>
</feature>
<proteinExistence type="predicted"/>
<dbReference type="EMBL" id="NHYD01002460">
    <property type="protein sequence ID" value="PPQ86570.1"/>
    <property type="molecule type" value="Genomic_DNA"/>
</dbReference>
<feature type="compositionally biased region" description="Polar residues" evidence="1">
    <location>
        <begin position="133"/>
        <end position="152"/>
    </location>
</feature>
<protein>
    <submittedName>
        <fullName evidence="2">Uncharacterized protein</fullName>
    </submittedName>
</protein>
<accession>A0A409X756</accession>
<feature type="region of interest" description="Disordered" evidence="1">
    <location>
        <begin position="133"/>
        <end position="157"/>
    </location>
</feature>
<keyword evidence="3" id="KW-1185">Reference proteome</keyword>
<dbReference type="InParanoid" id="A0A409X756"/>
<evidence type="ECO:0000313" key="3">
    <source>
        <dbReference type="Proteomes" id="UP000283269"/>
    </source>
</evidence>
<sequence length="436" mass="49654">MSMYNDFTNTNTEGMFTDVENASDTRAFQRFRQGRNITTQPQQSANVSVYSNYPVNQDISTNPYRGYLDGFAMAGNVNYSPHSIQQHHTSLPIGPGPSTNNFYFYNTRPAHNPSNLLSAYGASNIAAAPTTWDSFDDSQPSTPWEAPTSTSSQNQNWNNQHAHNYQWQRDMAFNGALIPMGGYQTQPAVMARGMRPENYFQEFEEPHRIKEEAEEALSQERQSIHDQGHYYGRYPRGPFATDTFSVPDRPTTPMNTKDIKTKTDFEDIRRNGPSRTCCMIDIDENGFETMCGEWFNDPQLTAKHLVDKHGLSSSKDCGRGVENCKWADCQASGKNIHRHVMEKHFRTRYMCPAAGCWKNYVRFDHVKIHIKRERKAAMKHVRRGSGDNNTSARQENESKLRGHASQSLAVLLSHHLGSKRTTKKSVSTWDLAVFVR</sequence>
<reference evidence="2 3" key="1">
    <citation type="journal article" date="2018" name="Evol. Lett.">
        <title>Horizontal gene cluster transfer increased hallucinogenic mushroom diversity.</title>
        <authorList>
            <person name="Reynolds H.T."/>
            <person name="Vijayakumar V."/>
            <person name="Gluck-Thaler E."/>
            <person name="Korotkin H.B."/>
            <person name="Matheny P.B."/>
            <person name="Slot J.C."/>
        </authorList>
    </citation>
    <scope>NUCLEOTIDE SEQUENCE [LARGE SCALE GENOMIC DNA]</scope>
    <source>
        <strain evidence="2 3">2631</strain>
    </source>
</reference>
<evidence type="ECO:0000256" key="1">
    <source>
        <dbReference type="SAM" id="MobiDB-lite"/>
    </source>
</evidence>
<gene>
    <name evidence="2" type="ORF">CVT25_006163</name>
</gene>
<name>A0A409X756_PSICY</name>
<dbReference type="Proteomes" id="UP000283269">
    <property type="component" value="Unassembled WGS sequence"/>
</dbReference>
<evidence type="ECO:0000313" key="2">
    <source>
        <dbReference type="EMBL" id="PPQ86570.1"/>
    </source>
</evidence>